<keyword evidence="4" id="KW-1185">Reference proteome</keyword>
<protein>
    <recommendedName>
        <fullName evidence="2">SCP domain-containing protein</fullName>
    </recommendedName>
</protein>
<dbReference type="AlphaFoldDB" id="A0A8J7HC25"/>
<evidence type="ECO:0000313" key="3">
    <source>
        <dbReference type="EMBL" id="MBH1940582.1"/>
    </source>
</evidence>
<reference evidence="3" key="1">
    <citation type="submission" date="2020-12" db="EMBL/GenBank/DDBJ databases">
        <title>M. sibirica DSM 26468T genome.</title>
        <authorList>
            <person name="Thieme N."/>
            <person name="Rettenmaier R."/>
            <person name="Zverlov V."/>
            <person name="Liebl W."/>
        </authorList>
    </citation>
    <scope>NUCLEOTIDE SEQUENCE</scope>
    <source>
        <strain evidence="3">DSM 26468</strain>
    </source>
</reference>
<dbReference type="Pfam" id="PF00188">
    <property type="entry name" value="CAP"/>
    <property type="match status" value="1"/>
</dbReference>
<dbReference type="Gene3D" id="3.40.33.10">
    <property type="entry name" value="CAP"/>
    <property type="match status" value="1"/>
</dbReference>
<evidence type="ECO:0000259" key="2">
    <source>
        <dbReference type="Pfam" id="PF00188"/>
    </source>
</evidence>
<feature type="domain" description="SCP" evidence="2">
    <location>
        <begin position="107"/>
        <end position="220"/>
    </location>
</feature>
<dbReference type="EMBL" id="JAEAGR010000005">
    <property type="protein sequence ID" value="MBH1940582.1"/>
    <property type="molecule type" value="Genomic_DNA"/>
</dbReference>
<evidence type="ECO:0000313" key="4">
    <source>
        <dbReference type="Proteomes" id="UP000623269"/>
    </source>
</evidence>
<name>A0A8J7HC25_9FIRM</name>
<dbReference type="SUPFAM" id="SSF55797">
    <property type="entry name" value="PR-1-like"/>
    <property type="match status" value="1"/>
</dbReference>
<gene>
    <name evidence="3" type="ORF">I5677_06750</name>
</gene>
<feature type="compositionally biased region" description="Low complexity" evidence="1">
    <location>
        <begin position="54"/>
        <end position="67"/>
    </location>
</feature>
<dbReference type="PANTHER" id="PTHR31157:SF1">
    <property type="entry name" value="SCP DOMAIN-CONTAINING PROTEIN"/>
    <property type="match status" value="1"/>
</dbReference>
<feature type="compositionally biased region" description="Polar residues" evidence="1">
    <location>
        <begin position="81"/>
        <end position="97"/>
    </location>
</feature>
<feature type="region of interest" description="Disordered" evidence="1">
    <location>
        <begin position="53"/>
        <end position="97"/>
    </location>
</feature>
<organism evidence="3 4">
    <name type="scientific">Mobilitalea sibirica</name>
    <dbReference type="NCBI Taxonomy" id="1462919"/>
    <lineage>
        <taxon>Bacteria</taxon>
        <taxon>Bacillati</taxon>
        <taxon>Bacillota</taxon>
        <taxon>Clostridia</taxon>
        <taxon>Lachnospirales</taxon>
        <taxon>Lachnospiraceae</taxon>
        <taxon>Mobilitalea</taxon>
    </lineage>
</organism>
<dbReference type="InterPro" id="IPR014044">
    <property type="entry name" value="CAP_dom"/>
</dbReference>
<sequence length="222" mass="24218">MFKNIDLSNCETTQDVVNELQKNGYTNITNKNIQNIDSLEDILATLENKINNQKSAAKTPAPTKAPSYTEPKAPNKVDTKIPSNTGTKTPTNTNANTGLSAYANQVLQLVNQERAKAGLSAFTTTPALTNAANKRAQEIVQSFSHTRPNGTSFSTALKEYGVSYRTSGENIAWGQKSAQEVVTGWMNSPGHRANILNGNFNKIGIGVYQSNGRLYWTQLFTN</sequence>
<proteinExistence type="predicted"/>
<dbReference type="PANTHER" id="PTHR31157">
    <property type="entry name" value="SCP DOMAIN-CONTAINING PROTEIN"/>
    <property type="match status" value="1"/>
</dbReference>
<dbReference type="CDD" id="cd05379">
    <property type="entry name" value="CAP_bacterial"/>
    <property type="match status" value="1"/>
</dbReference>
<accession>A0A8J7HC25</accession>
<comment type="caution">
    <text evidence="3">The sequence shown here is derived from an EMBL/GenBank/DDBJ whole genome shotgun (WGS) entry which is preliminary data.</text>
</comment>
<dbReference type="Proteomes" id="UP000623269">
    <property type="component" value="Unassembled WGS sequence"/>
</dbReference>
<evidence type="ECO:0000256" key="1">
    <source>
        <dbReference type="SAM" id="MobiDB-lite"/>
    </source>
</evidence>
<dbReference type="InterPro" id="IPR035940">
    <property type="entry name" value="CAP_sf"/>
</dbReference>